<evidence type="ECO:0000256" key="9">
    <source>
        <dbReference type="RuleBase" id="RU368036"/>
    </source>
</evidence>
<dbReference type="RefSeq" id="WP_271929391.1">
    <property type="nucleotide sequence ID" value="NZ_JAQNDO010000001.1"/>
</dbReference>
<dbReference type="Gene3D" id="1.10.246.130">
    <property type="match status" value="1"/>
</dbReference>
<evidence type="ECO:0000256" key="3">
    <source>
        <dbReference type="ARBA" id="ARBA00009381"/>
    </source>
</evidence>
<dbReference type="InterPro" id="IPR043138">
    <property type="entry name" value="GGT_lsub"/>
</dbReference>
<comment type="catalytic activity">
    <reaction evidence="1 9">
        <text>an S-substituted glutathione + H2O = an S-substituted L-cysteinylglycine + L-glutamate</text>
        <dbReference type="Rhea" id="RHEA:59468"/>
        <dbReference type="ChEBI" id="CHEBI:15377"/>
        <dbReference type="ChEBI" id="CHEBI:29985"/>
        <dbReference type="ChEBI" id="CHEBI:90779"/>
        <dbReference type="ChEBI" id="CHEBI:143103"/>
        <dbReference type="EC" id="3.4.19.13"/>
    </reaction>
</comment>
<dbReference type="InterPro" id="IPR051792">
    <property type="entry name" value="GGT_bact"/>
</dbReference>
<feature type="signal peptide" evidence="11">
    <location>
        <begin position="1"/>
        <end position="23"/>
    </location>
</feature>
<keyword evidence="7 9" id="KW-0012">Acyltransferase</keyword>
<evidence type="ECO:0000256" key="5">
    <source>
        <dbReference type="ARBA" id="ARBA00022801"/>
    </source>
</evidence>
<comment type="pathway">
    <text evidence="9">Sulfur metabolism; glutathione metabolism.</text>
</comment>
<dbReference type="PANTHER" id="PTHR43199:SF1">
    <property type="entry name" value="GLUTATHIONE HYDROLASE PROENZYME"/>
    <property type="match status" value="1"/>
</dbReference>
<evidence type="ECO:0000256" key="7">
    <source>
        <dbReference type="ARBA" id="ARBA00023315"/>
    </source>
</evidence>
<keyword evidence="13" id="KW-1185">Reference proteome</keyword>
<feature type="region of interest" description="Disordered" evidence="10">
    <location>
        <begin position="496"/>
        <end position="515"/>
    </location>
</feature>
<dbReference type="Gene3D" id="3.60.20.40">
    <property type="match status" value="1"/>
</dbReference>
<dbReference type="PANTHER" id="PTHR43199">
    <property type="entry name" value="GLUTATHIONE HYDROLASE"/>
    <property type="match status" value="1"/>
</dbReference>
<keyword evidence="11" id="KW-0732">Signal</keyword>
<keyword evidence="9" id="KW-0317">Glutathione biosynthesis</keyword>
<comment type="similarity">
    <text evidence="3 9">Belongs to the gamma-glutamyltransferase family.</text>
</comment>
<comment type="caution">
    <text evidence="12">The sequence shown here is derived from an EMBL/GenBank/DDBJ whole genome shotgun (WGS) entry which is preliminary data.</text>
</comment>
<evidence type="ECO:0000256" key="1">
    <source>
        <dbReference type="ARBA" id="ARBA00001049"/>
    </source>
</evidence>
<keyword evidence="5 9" id="KW-0378">Hydrolase</keyword>
<feature type="region of interest" description="Disordered" evidence="10">
    <location>
        <begin position="21"/>
        <end position="79"/>
    </location>
</feature>
<dbReference type="PROSITE" id="PS51257">
    <property type="entry name" value="PROKAR_LIPOPROTEIN"/>
    <property type="match status" value="1"/>
</dbReference>
<protein>
    <recommendedName>
        <fullName evidence="9">Glutathione hydrolase proenzyme</fullName>
        <ecNumber evidence="9">2.3.2.2</ecNumber>
        <ecNumber evidence="9">3.4.19.13</ecNumber>
    </recommendedName>
    <component>
        <recommendedName>
            <fullName evidence="9">Glutathione hydrolase large chain</fullName>
        </recommendedName>
    </component>
    <component>
        <recommendedName>
            <fullName evidence="9">Glutathione hydrolase small chain</fullName>
        </recommendedName>
    </component>
</protein>
<evidence type="ECO:0000256" key="2">
    <source>
        <dbReference type="ARBA" id="ARBA00001089"/>
    </source>
</evidence>
<dbReference type="InterPro" id="IPR043137">
    <property type="entry name" value="GGT_ssub_C"/>
</dbReference>
<keyword evidence="6 9" id="KW-0865">Zymogen</keyword>
<comment type="PTM">
    <text evidence="9">Cleaved by autocatalysis into a large and a small subunit.</text>
</comment>
<organism evidence="12 13">
    <name type="scientific">Polyangium mundeleinium</name>
    <dbReference type="NCBI Taxonomy" id="2995306"/>
    <lineage>
        <taxon>Bacteria</taxon>
        <taxon>Pseudomonadati</taxon>
        <taxon>Myxococcota</taxon>
        <taxon>Polyangia</taxon>
        <taxon>Polyangiales</taxon>
        <taxon>Polyangiaceae</taxon>
        <taxon>Polyangium</taxon>
    </lineage>
</organism>
<evidence type="ECO:0000313" key="13">
    <source>
        <dbReference type="Proteomes" id="UP001221411"/>
    </source>
</evidence>
<dbReference type="EC" id="3.4.19.13" evidence="9"/>
<keyword evidence="4 9" id="KW-0808">Transferase</keyword>
<feature type="chain" id="PRO_5045132507" description="Glutathione hydrolase proenzyme" evidence="11">
    <location>
        <begin position="24"/>
        <end position="640"/>
    </location>
</feature>
<dbReference type="InterPro" id="IPR029055">
    <property type="entry name" value="Ntn_hydrolases_N"/>
</dbReference>
<accession>A0ABT5F5U9</accession>
<evidence type="ECO:0000256" key="10">
    <source>
        <dbReference type="SAM" id="MobiDB-lite"/>
    </source>
</evidence>
<gene>
    <name evidence="12" type="primary">ggt</name>
    <name evidence="12" type="ORF">POL67_49575</name>
</gene>
<evidence type="ECO:0000256" key="11">
    <source>
        <dbReference type="SAM" id="SignalP"/>
    </source>
</evidence>
<dbReference type="EC" id="2.3.2.2" evidence="9"/>
<proteinExistence type="inferred from homology"/>
<name>A0ABT5F5U9_9BACT</name>
<dbReference type="EMBL" id="JAQNDO010000001">
    <property type="protein sequence ID" value="MDC0749479.1"/>
    <property type="molecule type" value="Genomic_DNA"/>
</dbReference>
<dbReference type="NCBIfam" id="TIGR00066">
    <property type="entry name" value="g_glut_trans"/>
    <property type="match status" value="1"/>
</dbReference>
<dbReference type="PRINTS" id="PR01210">
    <property type="entry name" value="GGTRANSPTASE"/>
</dbReference>
<evidence type="ECO:0000256" key="8">
    <source>
        <dbReference type="ARBA" id="ARBA00047417"/>
    </source>
</evidence>
<feature type="compositionally biased region" description="Pro residues" evidence="10">
    <location>
        <begin position="56"/>
        <end position="67"/>
    </location>
</feature>
<dbReference type="Pfam" id="PF01019">
    <property type="entry name" value="G_glu_transpept"/>
    <property type="match status" value="1"/>
</dbReference>
<dbReference type="Proteomes" id="UP001221411">
    <property type="component" value="Unassembled WGS sequence"/>
</dbReference>
<comment type="catalytic activity">
    <reaction evidence="8 9">
        <text>an N-terminal (5-L-glutamyl)-[peptide] + an alpha-amino acid = 5-L-glutamyl amino acid + an N-terminal L-alpha-aminoacyl-[peptide]</text>
        <dbReference type="Rhea" id="RHEA:23904"/>
        <dbReference type="Rhea" id="RHEA-COMP:9780"/>
        <dbReference type="Rhea" id="RHEA-COMP:9795"/>
        <dbReference type="ChEBI" id="CHEBI:77644"/>
        <dbReference type="ChEBI" id="CHEBI:78597"/>
        <dbReference type="ChEBI" id="CHEBI:78599"/>
        <dbReference type="ChEBI" id="CHEBI:78608"/>
        <dbReference type="EC" id="2.3.2.2"/>
    </reaction>
</comment>
<dbReference type="InterPro" id="IPR000101">
    <property type="entry name" value="GGT_peptidase"/>
</dbReference>
<dbReference type="GO" id="GO:0103068">
    <property type="term" value="F:leukotriene C4 gamma-glutamyl transferase activity"/>
    <property type="evidence" value="ECO:0007669"/>
    <property type="project" value="UniProtKB-EC"/>
</dbReference>
<comment type="catalytic activity">
    <reaction evidence="2 9">
        <text>glutathione + H2O = L-cysteinylglycine + L-glutamate</text>
        <dbReference type="Rhea" id="RHEA:28807"/>
        <dbReference type="ChEBI" id="CHEBI:15377"/>
        <dbReference type="ChEBI" id="CHEBI:29985"/>
        <dbReference type="ChEBI" id="CHEBI:57925"/>
        <dbReference type="ChEBI" id="CHEBI:61694"/>
        <dbReference type="EC" id="3.4.19.13"/>
    </reaction>
</comment>
<evidence type="ECO:0000256" key="4">
    <source>
        <dbReference type="ARBA" id="ARBA00022679"/>
    </source>
</evidence>
<evidence type="ECO:0000256" key="6">
    <source>
        <dbReference type="ARBA" id="ARBA00023145"/>
    </source>
</evidence>
<dbReference type="SUPFAM" id="SSF56235">
    <property type="entry name" value="N-terminal nucleophile aminohydrolases (Ntn hydrolases)"/>
    <property type="match status" value="1"/>
</dbReference>
<evidence type="ECO:0000313" key="12">
    <source>
        <dbReference type="EMBL" id="MDC0749479.1"/>
    </source>
</evidence>
<reference evidence="12 13" key="1">
    <citation type="submission" date="2022-11" db="EMBL/GenBank/DDBJ databases">
        <title>Minimal conservation of predation-associated metabolite biosynthetic gene clusters underscores biosynthetic potential of Myxococcota including descriptions for ten novel species: Archangium lansinium sp. nov., Myxococcus landrumus sp. nov., Nannocystis bai.</title>
        <authorList>
            <person name="Ahearne A."/>
            <person name="Stevens C."/>
            <person name="Dowd S."/>
        </authorList>
    </citation>
    <scope>NUCLEOTIDE SEQUENCE [LARGE SCALE GENOMIC DNA]</scope>
    <source>
        <strain evidence="12 13">RJM3</strain>
    </source>
</reference>
<sequence>MRHTNLALLLVATLLGCSLDSQPAPPTTNPDAGGGGAGGDAGHEPMDAGTDSPADAEPPPDPVPPTMFVPTAAGKGGAAATVDHRGTWAAIEALKAGGNAIDAAVAAAAMLGVTDPFSCGVGGGGFMLVWLADKKQAVVIDHRETTPQGMKHTAYYQNGAPIAFNDLLTSGLSVGVPGTLRGWDEALRRYGKRSLTDALKLAIFVAKKGFDVDPTFFDQTTRNLDRFRQIQSTRALFLNAAGDPFPVGSIFTNPDLAATYELIAKNGPAVFYDGDIGKDIVATVTSPPFTADATIVPRPGFMALSDLSAYEARVRPAVQTTYRGLTILGVGLPSSGGLTTGITLNLLDGFDPASMSKSDFLHHWLEASRLAYADRNTFMGDPEFVNVPVEGMLSAAYTAERRPLIDPTMASIEAKPAGNPFAHQVDPSGAMPKPPVGFHAGESPAELDPETTHITVADSFGNLVSYTCTIEYEGGNGMVVPGRGFLLNNELTDFNIPATPDTPHPNVLEPGKRPRSSMSPTIVLANGVPVLSLGSPGGATIITTVMQILVNHLDFKMPIDEALAAPRVSQRNAPNATSSAEPLFMSSPDATALQAKGHAFSDAGLIGAATAIRLNEDGTMTAVAEPVRRNGGSAMVLESK</sequence>
<comment type="subunit">
    <text evidence="9">This enzyme consists of two polypeptide chains, which are synthesized in precursor form from a single polypeptide.</text>
</comment>